<sequence>MDLANNIKTIREKQNLMQKEVALHIGVDKSTYSKIEKGLRELTVSELSKMAKLFNLTTDQIINYNENIIPKEIVIEDKSTLEQMELIQQLDEEDKSTVFKIIDKMLTNKKFKDFVKQNVAL</sequence>
<keyword evidence="1" id="KW-0238">DNA-binding</keyword>
<name>A0A9N8MGX8_9FLAO</name>
<dbReference type="GO" id="GO:0003677">
    <property type="term" value="F:DNA binding"/>
    <property type="evidence" value="ECO:0007669"/>
    <property type="project" value="UniProtKB-KW"/>
</dbReference>
<gene>
    <name evidence="3" type="primary">xre_2</name>
    <name evidence="3" type="ORF">CHRY9390_01641</name>
</gene>
<dbReference type="CDD" id="cd00093">
    <property type="entry name" value="HTH_XRE"/>
    <property type="match status" value="1"/>
</dbReference>
<dbReference type="Pfam" id="PF01381">
    <property type="entry name" value="HTH_3"/>
    <property type="match status" value="1"/>
</dbReference>
<dbReference type="SUPFAM" id="SSF47413">
    <property type="entry name" value="lambda repressor-like DNA-binding domains"/>
    <property type="match status" value="1"/>
</dbReference>
<dbReference type="SMART" id="SM00530">
    <property type="entry name" value="HTH_XRE"/>
    <property type="match status" value="1"/>
</dbReference>
<dbReference type="AlphaFoldDB" id="A0A9N8MGX8"/>
<evidence type="ECO:0000259" key="2">
    <source>
        <dbReference type="PROSITE" id="PS50943"/>
    </source>
</evidence>
<proteinExistence type="predicted"/>
<dbReference type="PROSITE" id="PS50943">
    <property type="entry name" value="HTH_CROC1"/>
    <property type="match status" value="1"/>
</dbReference>
<accession>A0A9N8MGX8</accession>
<keyword evidence="4" id="KW-1185">Reference proteome</keyword>
<dbReference type="EMBL" id="CAJIMS010000001">
    <property type="protein sequence ID" value="CAD7807325.1"/>
    <property type="molecule type" value="Genomic_DNA"/>
</dbReference>
<protein>
    <submittedName>
        <fullName evidence="3">HTH-type transcriptional regulator Xre</fullName>
    </submittedName>
</protein>
<dbReference type="PANTHER" id="PTHR46558">
    <property type="entry name" value="TRACRIPTIONAL REGULATORY PROTEIN-RELATED-RELATED"/>
    <property type="match status" value="1"/>
</dbReference>
<evidence type="ECO:0000313" key="4">
    <source>
        <dbReference type="Proteomes" id="UP000662618"/>
    </source>
</evidence>
<dbReference type="InterPro" id="IPR010982">
    <property type="entry name" value="Lambda_DNA-bd_dom_sf"/>
</dbReference>
<evidence type="ECO:0000256" key="1">
    <source>
        <dbReference type="ARBA" id="ARBA00023125"/>
    </source>
</evidence>
<dbReference type="Gene3D" id="1.10.260.40">
    <property type="entry name" value="lambda repressor-like DNA-binding domains"/>
    <property type="match status" value="1"/>
</dbReference>
<evidence type="ECO:0000313" key="3">
    <source>
        <dbReference type="EMBL" id="CAD7807325.1"/>
    </source>
</evidence>
<feature type="domain" description="HTH cro/C1-type" evidence="2">
    <location>
        <begin position="7"/>
        <end position="61"/>
    </location>
</feature>
<dbReference type="RefSeq" id="WP_162088024.1">
    <property type="nucleotide sequence ID" value="NZ_CAJIMS010000001.1"/>
</dbReference>
<dbReference type="Proteomes" id="UP000662618">
    <property type="component" value="Unassembled WGS sequence"/>
</dbReference>
<reference evidence="3" key="1">
    <citation type="submission" date="2020-12" db="EMBL/GenBank/DDBJ databases">
        <authorList>
            <person name="Rodrigo-Torres L."/>
            <person name="Arahal R. D."/>
            <person name="Lucena T."/>
        </authorList>
    </citation>
    <scope>NUCLEOTIDE SEQUENCE</scope>
    <source>
        <strain evidence="3">CECT 9390</strain>
    </source>
</reference>
<comment type="caution">
    <text evidence="3">The sequence shown here is derived from an EMBL/GenBank/DDBJ whole genome shotgun (WGS) entry which is preliminary data.</text>
</comment>
<dbReference type="InterPro" id="IPR001387">
    <property type="entry name" value="Cro/C1-type_HTH"/>
</dbReference>
<organism evidence="3 4">
    <name type="scientific">Chryseobacterium aquaeductus</name>
    <dbReference type="NCBI Taxonomy" id="2675056"/>
    <lineage>
        <taxon>Bacteria</taxon>
        <taxon>Pseudomonadati</taxon>
        <taxon>Bacteroidota</taxon>
        <taxon>Flavobacteriia</taxon>
        <taxon>Flavobacteriales</taxon>
        <taxon>Weeksellaceae</taxon>
        <taxon>Chryseobacterium group</taxon>
        <taxon>Chryseobacterium</taxon>
    </lineage>
</organism>
<dbReference type="PANTHER" id="PTHR46558:SF4">
    <property type="entry name" value="DNA-BIDING PHAGE PROTEIN"/>
    <property type="match status" value="1"/>
</dbReference>